<evidence type="ECO:0000313" key="2">
    <source>
        <dbReference type="EMBL" id="THD18932.1"/>
    </source>
</evidence>
<gene>
    <name evidence="2" type="ORF">D915_010295</name>
</gene>
<reference evidence="2" key="1">
    <citation type="submission" date="2019-03" db="EMBL/GenBank/DDBJ databases">
        <title>Improved annotation for the trematode Fasciola hepatica.</title>
        <authorList>
            <person name="Choi Y.-J."/>
            <person name="Martin J."/>
            <person name="Mitreva M."/>
        </authorList>
    </citation>
    <scope>NUCLEOTIDE SEQUENCE [LARGE SCALE GENOMIC DNA]</scope>
</reference>
<name>A0A4E0RQ15_FASHE</name>
<feature type="signal peptide" evidence="1">
    <location>
        <begin position="1"/>
        <end position="23"/>
    </location>
</feature>
<evidence type="ECO:0000313" key="3">
    <source>
        <dbReference type="Proteomes" id="UP000230066"/>
    </source>
</evidence>
<dbReference type="Proteomes" id="UP000230066">
    <property type="component" value="Unassembled WGS sequence"/>
</dbReference>
<keyword evidence="1" id="KW-0732">Signal</keyword>
<dbReference type="AlphaFoldDB" id="A0A4E0RQ15"/>
<protein>
    <submittedName>
        <fullName evidence="2">Uncharacterized protein</fullName>
    </submittedName>
</protein>
<feature type="chain" id="PRO_5020031019" evidence="1">
    <location>
        <begin position="24"/>
        <end position="218"/>
    </location>
</feature>
<organism evidence="2 3">
    <name type="scientific">Fasciola hepatica</name>
    <name type="common">Liver fluke</name>
    <dbReference type="NCBI Taxonomy" id="6192"/>
    <lineage>
        <taxon>Eukaryota</taxon>
        <taxon>Metazoa</taxon>
        <taxon>Spiralia</taxon>
        <taxon>Lophotrochozoa</taxon>
        <taxon>Platyhelminthes</taxon>
        <taxon>Trematoda</taxon>
        <taxon>Digenea</taxon>
        <taxon>Plagiorchiida</taxon>
        <taxon>Echinostomata</taxon>
        <taxon>Echinostomatoidea</taxon>
        <taxon>Fasciolidae</taxon>
        <taxon>Fasciola</taxon>
    </lineage>
</organism>
<keyword evidence="3" id="KW-1185">Reference proteome</keyword>
<evidence type="ECO:0000256" key="1">
    <source>
        <dbReference type="SAM" id="SignalP"/>
    </source>
</evidence>
<comment type="caution">
    <text evidence="2">The sequence shown here is derived from an EMBL/GenBank/DDBJ whole genome shotgun (WGS) entry which is preliminary data.</text>
</comment>
<proteinExistence type="predicted"/>
<sequence>MQSIHQSFTVLLLSLITFESGWVNSYYASGGNCGCDKPDVFDTFLSNVFPQDPCRRTTPSIENRLYFEVTDELTQWLLTNMANSICSTPNNLFLVRVNSTLPNRRYNTQVIRIDSNGYTKWNSTLSGPVNLPTLTRNQYYLLFGQSRLPICANSANLNLNNMPTLTVFVPLRNVTDTIEQVYESWQNPTTGDAGNADNNDLCNRLEQLVTLIRNGGVI</sequence>
<accession>A0A4E0RQ15</accession>
<dbReference type="EMBL" id="JXXN02007935">
    <property type="protein sequence ID" value="THD18932.1"/>
    <property type="molecule type" value="Genomic_DNA"/>
</dbReference>